<dbReference type="RefSeq" id="WP_184967720.1">
    <property type="nucleotide sequence ID" value="NZ_JACHIN010000009.1"/>
</dbReference>
<reference evidence="2 3" key="1">
    <citation type="submission" date="2020-08" db="EMBL/GenBank/DDBJ databases">
        <title>Genomic Encyclopedia of Type Strains, Phase IV (KMG-IV): sequencing the most valuable type-strain genomes for metagenomic binning, comparative biology and taxonomic classification.</title>
        <authorList>
            <person name="Goeker M."/>
        </authorList>
    </citation>
    <scope>NUCLEOTIDE SEQUENCE [LARGE SCALE GENOMIC DNA]</scope>
    <source>
        <strain evidence="2 3">DSM 45385</strain>
    </source>
</reference>
<keyword evidence="1" id="KW-0472">Membrane</keyword>
<protein>
    <submittedName>
        <fullName evidence="2">Putative membrane protein</fullName>
    </submittedName>
</protein>
<proteinExistence type="predicted"/>
<evidence type="ECO:0000256" key="1">
    <source>
        <dbReference type="SAM" id="Phobius"/>
    </source>
</evidence>
<keyword evidence="1" id="KW-1133">Transmembrane helix</keyword>
<gene>
    <name evidence="2" type="ORF">HNR40_006372</name>
</gene>
<evidence type="ECO:0000313" key="2">
    <source>
        <dbReference type="EMBL" id="MBB5080883.1"/>
    </source>
</evidence>
<keyword evidence="1" id="KW-0812">Transmembrane</keyword>
<feature type="transmembrane region" description="Helical" evidence="1">
    <location>
        <begin position="141"/>
        <end position="160"/>
    </location>
</feature>
<keyword evidence="3" id="KW-1185">Reference proteome</keyword>
<dbReference type="AlphaFoldDB" id="A0A7W8A9V0"/>
<name>A0A7W8A9V0_9ACTN</name>
<dbReference type="InterPro" id="IPR013901">
    <property type="entry name" value="Anthrone_oxy"/>
</dbReference>
<feature type="transmembrane region" description="Helical" evidence="1">
    <location>
        <begin position="53"/>
        <end position="77"/>
    </location>
</feature>
<comment type="caution">
    <text evidence="2">The sequence shown here is derived from an EMBL/GenBank/DDBJ whole genome shotgun (WGS) entry which is preliminary data.</text>
</comment>
<dbReference type="EMBL" id="JACHIN010000009">
    <property type="protein sequence ID" value="MBB5080883.1"/>
    <property type="molecule type" value="Genomic_DNA"/>
</dbReference>
<organism evidence="2 3">
    <name type="scientific">Nonomuraea endophytica</name>
    <dbReference type="NCBI Taxonomy" id="714136"/>
    <lineage>
        <taxon>Bacteria</taxon>
        <taxon>Bacillati</taxon>
        <taxon>Actinomycetota</taxon>
        <taxon>Actinomycetes</taxon>
        <taxon>Streptosporangiales</taxon>
        <taxon>Streptosporangiaceae</taxon>
        <taxon>Nonomuraea</taxon>
    </lineage>
</organism>
<dbReference type="Pfam" id="PF08592">
    <property type="entry name" value="Anthrone_oxy"/>
    <property type="match status" value="1"/>
</dbReference>
<accession>A0A7W8A9V0</accession>
<evidence type="ECO:0000313" key="3">
    <source>
        <dbReference type="Proteomes" id="UP000568380"/>
    </source>
</evidence>
<dbReference type="Proteomes" id="UP000568380">
    <property type="component" value="Unassembled WGS sequence"/>
</dbReference>
<sequence>MKALSTLTLILSTLSAGLMAGLFAAFAYAVMPGLKQSSSRTLVEAMQRINVAILNPLFMSAFMGGLLFMLAAVILHWRGDLRPVLPWVIAGFVLYLVMFFVTAGVNVPLNDQLAKAGDPGKIADLGAVREAFEAKWVTWNIVRALAATGSFGCFMWALVVHGAKSQ</sequence>
<feature type="transmembrane region" description="Helical" evidence="1">
    <location>
        <begin position="84"/>
        <end position="105"/>
    </location>
</feature>